<accession>A0A444YIS7</accession>
<dbReference type="OrthoDB" id="1418522at2759"/>
<comment type="caution">
    <text evidence="3">The sequence shown here is derived from an EMBL/GenBank/DDBJ whole genome shotgun (WGS) entry which is preliminary data.</text>
</comment>
<evidence type="ECO:0000313" key="3">
    <source>
        <dbReference type="EMBL" id="RYR01787.1"/>
    </source>
</evidence>
<dbReference type="AlphaFoldDB" id="A0A444YIS7"/>
<keyword evidence="1" id="KW-0175">Coiled coil</keyword>
<name>A0A444YIS7_ARAHY</name>
<feature type="coiled-coil region" evidence="1">
    <location>
        <begin position="440"/>
        <end position="480"/>
    </location>
</feature>
<evidence type="ECO:0000256" key="2">
    <source>
        <dbReference type="SAM" id="MobiDB-lite"/>
    </source>
</evidence>
<sequence>MWALRCLPLRNRVLRASYSKSISATWVEDDFGTSKRVLTRDEDFKSNFRLPVSDLSPSHMNRALRASCFKFYRSWHASLNFTMTRRQFSGSTTDQDESSDDESDKMDKGVEEGKIPVYIPWKSAALFKMSNSDKRKGKQKMTSNNKIKKVKLTRLAESLEPITSNSTTTPSATTANTLSSLHASSNVETSQRKLKLDLAGEGFLPSLTAAHAISDIIKGHYSQPWPSWKKIPDATRKFWWEKFKSKHQFFPPDLYWARKNFERRGVALLKNLLGKARASRVKPQWIEDGVWDALCAYWNTDTGFLQKSTQGKSNRASGCSGFGAALHTAGPISVTQHKTNMKISLKRIPTQLELFAKTHKHKDETWVDKKSKHVANAIEEAIQKVSEEGSNAPNKMDVWYEIARFKKGRIHVLVIKFNKKGSRMLEHEEVMKRMQEWLQMLEHEEIMKRMQEQSRMQEENTDLKTRLEKTERRLELINKLNLKFRFLN</sequence>
<gene>
    <name evidence="3" type="ORF">Ahy_B06g080653</name>
</gene>
<dbReference type="Proteomes" id="UP000289738">
    <property type="component" value="Chromosome B06"/>
</dbReference>
<organism evidence="3 4">
    <name type="scientific">Arachis hypogaea</name>
    <name type="common">Peanut</name>
    <dbReference type="NCBI Taxonomy" id="3818"/>
    <lineage>
        <taxon>Eukaryota</taxon>
        <taxon>Viridiplantae</taxon>
        <taxon>Streptophyta</taxon>
        <taxon>Embryophyta</taxon>
        <taxon>Tracheophyta</taxon>
        <taxon>Spermatophyta</taxon>
        <taxon>Magnoliopsida</taxon>
        <taxon>eudicotyledons</taxon>
        <taxon>Gunneridae</taxon>
        <taxon>Pentapetalae</taxon>
        <taxon>rosids</taxon>
        <taxon>fabids</taxon>
        <taxon>Fabales</taxon>
        <taxon>Fabaceae</taxon>
        <taxon>Papilionoideae</taxon>
        <taxon>50 kb inversion clade</taxon>
        <taxon>dalbergioids sensu lato</taxon>
        <taxon>Dalbergieae</taxon>
        <taxon>Pterocarpus clade</taxon>
        <taxon>Arachis</taxon>
    </lineage>
</organism>
<reference evidence="3 4" key="1">
    <citation type="submission" date="2019-01" db="EMBL/GenBank/DDBJ databases">
        <title>Sequencing of cultivated peanut Arachis hypogaea provides insights into genome evolution and oil improvement.</title>
        <authorList>
            <person name="Chen X."/>
        </authorList>
    </citation>
    <scope>NUCLEOTIDE SEQUENCE [LARGE SCALE GENOMIC DNA]</scope>
    <source>
        <strain evidence="4">cv. Fuhuasheng</strain>
        <tissue evidence="3">Leaves</tissue>
    </source>
</reference>
<feature type="compositionally biased region" description="Acidic residues" evidence="2">
    <location>
        <begin position="94"/>
        <end position="104"/>
    </location>
</feature>
<protein>
    <submittedName>
        <fullName evidence="3">Uncharacterized protein</fullName>
    </submittedName>
</protein>
<dbReference type="InterPro" id="IPR004252">
    <property type="entry name" value="Probable_transposase_24"/>
</dbReference>
<evidence type="ECO:0000256" key="1">
    <source>
        <dbReference type="SAM" id="Coils"/>
    </source>
</evidence>
<proteinExistence type="predicted"/>
<dbReference type="STRING" id="3818.A0A444YIS7"/>
<keyword evidence="4" id="KW-1185">Reference proteome</keyword>
<feature type="region of interest" description="Disordered" evidence="2">
    <location>
        <begin position="88"/>
        <end position="109"/>
    </location>
</feature>
<dbReference type="Pfam" id="PF03004">
    <property type="entry name" value="Transposase_24"/>
    <property type="match status" value="1"/>
</dbReference>
<dbReference type="Gramene" id="arahy.Tifrunner.gnm2.ann2.Ah16g092200.1">
    <property type="protein sequence ID" value="arahy.Tifrunner.gnm2.ann2.Ah16g092200.1-CDS"/>
    <property type="gene ID" value="arahy.Tifrunner.gnm2.ann2.Ah16g092200"/>
</dbReference>
<dbReference type="EMBL" id="SDMP01000016">
    <property type="protein sequence ID" value="RYR01787.1"/>
    <property type="molecule type" value="Genomic_DNA"/>
</dbReference>
<dbReference type="SMR" id="A0A444YIS7"/>
<evidence type="ECO:0000313" key="4">
    <source>
        <dbReference type="Proteomes" id="UP000289738"/>
    </source>
</evidence>